<sequence>MQQPILLHPGDILEQRFQIIKEIGQGSQAIIFLAKDIKNQQKFAIKQYNFVDALDPADVQQIENEVQMLQSINHINVVRCFQILRYPKQYILIMEYIDGCSLASFIKQQFPNVLQLEEFISFKQLYQEIKPFENGSDIRYTYHSIIRKMLKDKIRQQQNLNEQLLCQGFTLDKNQTNNITYEQLIDKATLSVSKNPDIFTAQETPRPVQKNNNVKVTYNETVEYLFSQLLEVLVLLQSKGIMHRDLKPDNIMLTKSMQLKLIDFGFCKRASVTSTMVGTPGFLAPEISMVKQQDRKYNHKIDIWSAGCIFYQMLFGYVPFLVNRYILFESLQASKGLYLPTDLFGENYADRKFIDLIERAFIADPEKRPDARELQALFFESASQIQTTIELESELVHTVKVFFTGDFGVGKSTLLKKMSKSQLEQQLKKVSRTIILNKKKIQLDFYDTLGTEQRNCSLIPSLTRDTNLCFLVCNLQVERTFESLGTWRQFVENSSRHCRFVELGVDFGGEKVVQNVTEIQLNTDLDKILFEEVQKCIDEKCFLIEEIKKPTEQKKKGCC</sequence>
<feature type="domain" description="Protein kinase" evidence="5">
    <location>
        <begin position="17"/>
        <end position="379"/>
    </location>
</feature>
<dbReference type="InterPro" id="IPR027417">
    <property type="entry name" value="P-loop_NTPase"/>
</dbReference>
<dbReference type="GO" id="GO:0016301">
    <property type="term" value="F:kinase activity"/>
    <property type="evidence" value="ECO:0007669"/>
    <property type="project" value="UniProtKB-KW"/>
</dbReference>
<dbReference type="Proteomes" id="UP001642409">
    <property type="component" value="Unassembled WGS sequence"/>
</dbReference>
<dbReference type="InterPro" id="IPR000719">
    <property type="entry name" value="Prot_kinase_dom"/>
</dbReference>
<comment type="caution">
    <text evidence="6">The sequence shown here is derived from an EMBL/GenBank/DDBJ whole genome shotgun (WGS) entry which is preliminary data.</text>
</comment>
<dbReference type="SUPFAM" id="SSF56112">
    <property type="entry name" value="Protein kinase-like (PK-like)"/>
    <property type="match status" value="1"/>
</dbReference>
<dbReference type="InterPro" id="IPR008271">
    <property type="entry name" value="Ser/Thr_kinase_AS"/>
</dbReference>
<name>A0ABP1LNB5_9EUKA</name>
<dbReference type="InterPro" id="IPR045269">
    <property type="entry name" value="Atg1-like"/>
</dbReference>
<dbReference type="SUPFAM" id="SSF52540">
    <property type="entry name" value="P-loop containing nucleoside triphosphate hydrolases"/>
    <property type="match status" value="1"/>
</dbReference>
<dbReference type="InterPro" id="IPR011009">
    <property type="entry name" value="Kinase-like_dom_sf"/>
</dbReference>
<reference evidence="6 7" key="1">
    <citation type="submission" date="2024-07" db="EMBL/GenBank/DDBJ databases">
        <authorList>
            <person name="Akdeniz Z."/>
        </authorList>
    </citation>
    <scope>NUCLEOTIDE SEQUENCE [LARGE SCALE GENOMIC DNA]</scope>
</reference>
<protein>
    <submittedName>
        <fullName evidence="6">Kinase</fullName>
    </submittedName>
</protein>
<proteinExistence type="predicted"/>
<dbReference type="InterPro" id="IPR001806">
    <property type="entry name" value="Small_GTPase"/>
</dbReference>
<evidence type="ECO:0000256" key="2">
    <source>
        <dbReference type="ARBA" id="ARBA00022741"/>
    </source>
</evidence>
<dbReference type="PANTHER" id="PTHR24348:SF22">
    <property type="entry name" value="NON-SPECIFIC SERINE_THREONINE PROTEIN KINASE"/>
    <property type="match status" value="1"/>
</dbReference>
<dbReference type="Pfam" id="PF00069">
    <property type="entry name" value="Pkinase"/>
    <property type="match status" value="2"/>
</dbReference>
<dbReference type="EMBL" id="CAXDID020000412">
    <property type="protein sequence ID" value="CAL6088902.1"/>
    <property type="molecule type" value="Genomic_DNA"/>
</dbReference>
<keyword evidence="2" id="KW-0547">Nucleotide-binding</keyword>
<dbReference type="Pfam" id="PF00071">
    <property type="entry name" value="Ras"/>
    <property type="match status" value="1"/>
</dbReference>
<dbReference type="PRINTS" id="PR00449">
    <property type="entry name" value="RASTRNSFRMNG"/>
</dbReference>
<keyword evidence="3 6" id="KW-0418">Kinase</keyword>
<gene>
    <name evidence="6" type="ORF">HINF_LOCUS64387</name>
</gene>
<dbReference type="Gene3D" id="3.40.50.300">
    <property type="entry name" value="P-loop containing nucleotide triphosphate hydrolases"/>
    <property type="match status" value="1"/>
</dbReference>
<dbReference type="Gene3D" id="1.10.510.10">
    <property type="entry name" value="Transferase(Phosphotransferase) domain 1"/>
    <property type="match status" value="2"/>
</dbReference>
<dbReference type="PROSITE" id="PS00108">
    <property type="entry name" value="PROTEIN_KINASE_ST"/>
    <property type="match status" value="1"/>
</dbReference>
<keyword evidence="7" id="KW-1185">Reference proteome</keyword>
<dbReference type="SMART" id="SM00220">
    <property type="entry name" value="S_TKc"/>
    <property type="match status" value="1"/>
</dbReference>
<evidence type="ECO:0000313" key="7">
    <source>
        <dbReference type="Proteomes" id="UP001642409"/>
    </source>
</evidence>
<accession>A0ABP1LNB5</accession>
<evidence type="ECO:0000256" key="4">
    <source>
        <dbReference type="ARBA" id="ARBA00022840"/>
    </source>
</evidence>
<dbReference type="PROSITE" id="PS50011">
    <property type="entry name" value="PROTEIN_KINASE_DOM"/>
    <property type="match status" value="1"/>
</dbReference>
<keyword evidence="1" id="KW-0808">Transferase</keyword>
<keyword evidence="4" id="KW-0067">ATP-binding</keyword>
<organism evidence="6 7">
    <name type="scientific">Hexamita inflata</name>
    <dbReference type="NCBI Taxonomy" id="28002"/>
    <lineage>
        <taxon>Eukaryota</taxon>
        <taxon>Metamonada</taxon>
        <taxon>Diplomonadida</taxon>
        <taxon>Hexamitidae</taxon>
        <taxon>Hexamitinae</taxon>
        <taxon>Hexamita</taxon>
    </lineage>
</organism>
<evidence type="ECO:0000256" key="3">
    <source>
        <dbReference type="ARBA" id="ARBA00022777"/>
    </source>
</evidence>
<evidence type="ECO:0000259" key="5">
    <source>
        <dbReference type="PROSITE" id="PS50011"/>
    </source>
</evidence>
<dbReference type="PANTHER" id="PTHR24348">
    <property type="entry name" value="SERINE/THREONINE-PROTEIN KINASE UNC-51-RELATED"/>
    <property type="match status" value="1"/>
</dbReference>
<evidence type="ECO:0000256" key="1">
    <source>
        <dbReference type="ARBA" id="ARBA00022679"/>
    </source>
</evidence>
<evidence type="ECO:0000313" key="6">
    <source>
        <dbReference type="EMBL" id="CAL6088902.1"/>
    </source>
</evidence>